<sequence length="276" mass="30753">MCKTTRSSQVQVSVKVEEVMVVDKSDEKDVATEEIEAVEVTETSVDDKAGVEAVIRRALEKGKAIVGEEPQMQIGWSELVAPKKLMIFELKWPMEVLDIKQELPEVEEEETPVDEGLEKEDMFPEPCIMAFCYENHCLIYHLVPPVAEPNSTTYAGTSIFISQDVLGMLQRPENIFVGDGIQKEVEEYCNVQVTFLKSIDVLHHTNPVFNNVSGTQNLTTLGSRVMNMKIVPNMLDRHAKWEDPNLAVQQVENLVIETFTLAKVGTALLGGSLGCA</sequence>
<dbReference type="EMBL" id="ASHM01014964">
    <property type="protein sequence ID" value="PNX96877.1"/>
    <property type="molecule type" value="Genomic_DNA"/>
</dbReference>
<dbReference type="ExpressionAtlas" id="A0A2K3N1H0">
    <property type="expression patterns" value="baseline"/>
</dbReference>
<reference evidence="1 2" key="1">
    <citation type="journal article" date="2014" name="Am. J. Bot.">
        <title>Genome assembly and annotation for red clover (Trifolium pratense; Fabaceae).</title>
        <authorList>
            <person name="Istvanek J."/>
            <person name="Jaros M."/>
            <person name="Krenek A."/>
            <person name="Repkova J."/>
        </authorList>
    </citation>
    <scope>NUCLEOTIDE SEQUENCE [LARGE SCALE GENOMIC DNA]</scope>
    <source>
        <strain evidence="2">cv. Tatra</strain>
        <tissue evidence="1">Young leaves</tissue>
    </source>
</reference>
<accession>A0A2K3N1H0</accession>
<reference evidence="1 2" key="2">
    <citation type="journal article" date="2017" name="Front. Plant Sci.">
        <title>Gene Classification and Mining of Molecular Markers Useful in Red Clover (Trifolium pratense) Breeding.</title>
        <authorList>
            <person name="Istvanek J."/>
            <person name="Dluhosova J."/>
            <person name="Dluhos P."/>
            <person name="Patkova L."/>
            <person name="Nedelnik J."/>
            <person name="Repkova J."/>
        </authorList>
    </citation>
    <scope>NUCLEOTIDE SEQUENCE [LARGE SCALE GENOMIC DNA]</scope>
    <source>
        <strain evidence="2">cv. Tatra</strain>
        <tissue evidence="1">Young leaves</tissue>
    </source>
</reference>
<evidence type="ECO:0000313" key="1">
    <source>
        <dbReference type="EMBL" id="PNX96877.1"/>
    </source>
</evidence>
<organism evidence="1 2">
    <name type="scientific">Trifolium pratense</name>
    <name type="common">Red clover</name>
    <dbReference type="NCBI Taxonomy" id="57577"/>
    <lineage>
        <taxon>Eukaryota</taxon>
        <taxon>Viridiplantae</taxon>
        <taxon>Streptophyta</taxon>
        <taxon>Embryophyta</taxon>
        <taxon>Tracheophyta</taxon>
        <taxon>Spermatophyta</taxon>
        <taxon>Magnoliopsida</taxon>
        <taxon>eudicotyledons</taxon>
        <taxon>Gunneridae</taxon>
        <taxon>Pentapetalae</taxon>
        <taxon>rosids</taxon>
        <taxon>fabids</taxon>
        <taxon>Fabales</taxon>
        <taxon>Fabaceae</taxon>
        <taxon>Papilionoideae</taxon>
        <taxon>50 kb inversion clade</taxon>
        <taxon>NPAAA clade</taxon>
        <taxon>Hologalegina</taxon>
        <taxon>IRL clade</taxon>
        <taxon>Trifolieae</taxon>
        <taxon>Trifolium</taxon>
    </lineage>
</organism>
<proteinExistence type="predicted"/>
<gene>
    <name evidence="1" type="ORF">L195_g020093</name>
</gene>
<dbReference type="Proteomes" id="UP000236291">
    <property type="component" value="Unassembled WGS sequence"/>
</dbReference>
<evidence type="ECO:0000313" key="2">
    <source>
        <dbReference type="Proteomes" id="UP000236291"/>
    </source>
</evidence>
<name>A0A2K3N1H0_TRIPR</name>
<protein>
    <submittedName>
        <fullName evidence="1">Cyclin-D1-1</fullName>
    </submittedName>
</protein>
<dbReference type="AlphaFoldDB" id="A0A2K3N1H0"/>
<comment type="caution">
    <text evidence="1">The sequence shown here is derived from an EMBL/GenBank/DDBJ whole genome shotgun (WGS) entry which is preliminary data.</text>
</comment>